<organism evidence="1 2">
    <name type="scientific">Agathobaculum hominis</name>
    <dbReference type="NCBI Taxonomy" id="2763014"/>
    <lineage>
        <taxon>Bacteria</taxon>
        <taxon>Bacillati</taxon>
        <taxon>Bacillota</taxon>
        <taxon>Clostridia</taxon>
        <taxon>Eubacteriales</taxon>
        <taxon>Butyricicoccaceae</taxon>
        <taxon>Agathobaculum</taxon>
    </lineage>
</organism>
<name>A0ABR7GQJ8_9FIRM</name>
<comment type="caution">
    <text evidence="1">The sequence shown here is derived from an EMBL/GenBank/DDBJ whole genome shotgun (WGS) entry which is preliminary data.</text>
</comment>
<gene>
    <name evidence="1" type="ORF">H8S02_11615</name>
</gene>
<dbReference type="Proteomes" id="UP000641741">
    <property type="component" value="Unassembled WGS sequence"/>
</dbReference>
<reference evidence="1 2" key="1">
    <citation type="submission" date="2020-08" db="EMBL/GenBank/DDBJ databases">
        <title>Genome public.</title>
        <authorList>
            <person name="Liu C."/>
            <person name="Sun Q."/>
        </authorList>
    </citation>
    <scope>NUCLEOTIDE SEQUENCE [LARGE SCALE GENOMIC DNA]</scope>
    <source>
        <strain evidence="1 2">M2</strain>
    </source>
</reference>
<keyword evidence="2" id="KW-1185">Reference proteome</keyword>
<sequence length="113" mass="12957">MDWCILFVNIVQQRSHDESRDFFVGFRSFYSLHPSEISMLGVGKAAPAQFVLRGKTNLRRISAAGQKAGFAAYPSRWASIWWDMIGGQCIFFVNTMHVKPLVSLKWAVFCYLF</sequence>
<protein>
    <submittedName>
        <fullName evidence="1">Uncharacterized protein</fullName>
    </submittedName>
</protein>
<accession>A0ABR7GQJ8</accession>
<evidence type="ECO:0000313" key="1">
    <source>
        <dbReference type="EMBL" id="MBC5696579.1"/>
    </source>
</evidence>
<dbReference type="EMBL" id="JACOPK010000012">
    <property type="protein sequence ID" value="MBC5696579.1"/>
    <property type="molecule type" value="Genomic_DNA"/>
</dbReference>
<evidence type="ECO:0000313" key="2">
    <source>
        <dbReference type="Proteomes" id="UP000641741"/>
    </source>
</evidence>
<dbReference type="RefSeq" id="WP_186970649.1">
    <property type="nucleotide sequence ID" value="NZ_JACOPK010000012.1"/>
</dbReference>
<proteinExistence type="predicted"/>